<accession>A0A5C5ZIR2</accession>
<gene>
    <name evidence="1" type="ORF">Pla52n_70400</name>
</gene>
<dbReference type="OrthoDB" id="1432483at2"/>
<dbReference type="AlphaFoldDB" id="A0A5C5ZIR2"/>
<name>A0A5C5ZIR2_9BACT</name>
<dbReference type="Proteomes" id="UP000320176">
    <property type="component" value="Unassembled WGS sequence"/>
</dbReference>
<comment type="caution">
    <text evidence="1">The sequence shown here is derived from an EMBL/GenBank/DDBJ whole genome shotgun (WGS) entry which is preliminary data.</text>
</comment>
<keyword evidence="2" id="KW-1185">Reference proteome</keyword>
<dbReference type="RefSeq" id="WP_146523854.1">
    <property type="nucleotide sequence ID" value="NZ_CP151726.1"/>
</dbReference>
<organism evidence="1 2">
    <name type="scientific">Stieleria varia</name>
    <dbReference type="NCBI Taxonomy" id="2528005"/>
    <lineage>
        <taxon>Bacteria</taxon>
        <taxon>Pseudomonadati</taxon>
        <taxon>Planctomycetota</taxon>
        <taxon>Planctomycetia</taxon>
        <taxon>Pirellulales</taxon>
        <taxon>Pirellulaceae</taxon>
        <taxon>Stieleria</taxon>
    </lineage>
</organism>
<sequence>MADLPENLLYQGASIDISFAPSRPTFGDLFLICGDRHPKFSPSGKFAFEPLADLQFEQVDDFFGIRSLNDEGDDVPIWLYPLVDGEPVYRHPGPFDAVRLDYNILRSPARRAEHYLKCVAALAGFGAGVLYRSRAVELGLPPDLSGIRADIDAVVQHWAAQGIEVGSSEALEFDF</sequence>
<proteinExistence type="predicted"/>
<evidence type="ECO:0000313" key="1">
    <source>
        <dbReference type="EMBL" id="TWT87015.1"/>
    </source>
</evidence>
<reference evidence="1 2" key="1">
    <citation type="submission" date="2019-02" db="EMBL/GenBank/DDBJ databases">
        <title>Deep-cultivation of Planctomycetes and their phenomic and genomic characterization uncovers novel biology.</title>
        <authorList>
            <person name="Wiegand S."/>
            <person name="Jogler M."/>
            <person name="Boedeker C."/>
            <person name="Pinto D."/>
            <person name="Vollmers J."/>
            <person name="Rivas-Marin E."/>
            <person name="Kohn T."/>
            <person name="Peeters S.H."/>
            <person name="Heuer A."/>
            <person name="Rast P."/>
            <person name="Oberbeckmann S."/>
            <person name="Bunk B."/>
            <person name="Jeske O."/>
            <person name="Meyerdierks A."/>
            <person name="Storesund J.E."/>
            <person name="Kallscheuer N."/>
            <person name="Luecker S."/>
            <person name="Lage O.M."/>
            <person name="Pohl T."/>
            <person name="Merkel B.J."/>
            <person name="Hornburger P."/>
            <person name="Mueller R.-W."/>
            <person name="Bruemmer F."/>
            <person name="Labrenz M."/>
            <person name="Spormann A.M."/>
            <person name="Op Den Camp H."/>
            <person name="Overmann J."/>
            <person name="Amann R."/>
            <person name="Jetten M.S.M."/>
            <person name="Mascher T."/>
            <person name="Medema M.H."/>
            <person name="Devos D.P."/>
            <person name="Kaster A.-K."/>
            <person name="Ovreas L."/>
            <person name="Rohde M."/>
            <person name="Galperin M.Y."/>
            <person name="Jogler C."/>
        </authorList>
    </citation>
    <scope>NUCLEOTIDE SEQUENCE [LARGE SCALE GENOMIC DNA]</scope>
    <source>
        <strain evidence="1 2">Pla52n</strain>
    </source>
</reference>
<dbReference type="EMBL" id="SJPN01000037">
    <property type="protein sequence ID" value="TWT87015.1"/>
    <property type="molecule type" value="Genomic_DNA"/>
</dbReference>
<protein>
    <submittedName>
        <fullName evidence="1">Uncharacterized protein</fullName>
    </submittedName>
</protein>
<evidence type="ECO:0000313" key="2">
    <source>
        <dbReference type="Proteomes" id="UP000320176"/>
    </source>
</evidence>